<dbReference type="EMBL" id="FTOR01000002">
    <property type="protein sequence ID" value="SIS91391.1"/>
    <property type="molecule type" value="Genomic_DNA"/>
</dbReference>
<comment type="similarity">
    <text evidence="1 4">Belongs to the glycosyl hydrolase 28 family.</text>
</comment>
<keyword evidence="3 4" id="KW-0326">Glycosidase</keyword>
<dbReference type="GO" id="GO:0005975">
    <property type="term" value="P:carbohydrate metabolic process"/>
    <property type="evidence" value="ECO:0007669"/>
    <property type="project" value="InterPro"/>
</dbReference>
<name>A0A173MIS7_9BACT</name>
<dbReference type="InterPro" id="IPR051801">
    <property type="entry name" value="GH28_Enzymes"/>
</dbReference>
<evidence type="ECO:0000313" key="6">
    <source>
        <dbReference type="Proteomes" id="UP000186917"/>
    </source>
</evidence>
<proteinExistence type="inferred from homology"/>
<dbReference type="GO" id="GO:0004650">
    <property type="term" value="F:polygalacturonase activity"/>
    <property type="evidence" value="ECO:0007669"/>
    <property type="project" value="InterPro"/>
</dbReference>
<evidence type="ECO:0000313" key="5">
    <source>
        <dbReference type="EMBL" id="SIS91391.1"/>
    </source>
</evidence>
<dbReference type="Pfam" id="PF00295">
    <property type="entry name" value="Glyco_hydro_28"/>
    <property type="match status" value="1"/>
</dbReference>
<dbReference type="KEGG" id="fln:FLA_3344"/>
<dbReference type="Proteomes" id="UP000186917">
    <property type="component" value="Unassembled WGS sequence"/>
</dbReference>
<dbReference type="InterPro" id="IPR006626">
    <property type="entry name" value="PbH1"/>
</dbReference>
<dbReference type="PROSITE" id="PS00502">
    <property type="entry name" value="POLYGALACTURONASE"/>
    <property type="match status" value="1"/>
</dbReference>
<evidence type="ECO:0000256" key="2">
    <source>
        <dbReference type="ARBA" id="ARBA00022801"/>
    </source>
</evidence>
<dbReference type="SUPFAM" id="SSF51126">
    <property type="entry name" value="Pectin lyase-like"/>
    <property type="match status" value="1"/>
</dbReference>
<dbReference type="InterPro" id="IPR012334">
    <property type="entry name" value="Pectin_lyas_fold"/>
</dbReference>
<dbReference type="SMART" id="SM00710">
    <property type="entry name" value="PbH1"/>
    <property type="match status" value="6"/>
</dbReference>
<keyword evidence="6" id="KW-1185">Reference proteome</keyword>
<keyword evidence="2 4" id="KW-0378">Hydrolase</keyword>
<reference evidence="6" key="1">
    <citation type="submission" date="2017-01" db="EMBL/GenBank/DDBJ databases">
        <authorList>
            <person name="Varghese N."/>
            <person name="Submissions S."/>
        </authorList>
    </citation>
    <scope>NUCLEOTIDE SEQUENCE [LARGE SCALE GENOMIC DNA]</scope>
    <source>
        <strain evidence="6">DSM 21054</strain>
    </source>
</reference>
<gene>
    <name evidence="5" type="ORF">SAMN05421788_10256</name>
</gene>
<evidence type="ECO:0000256" key="4">
    <source>
        <dbReference type="RuleBase" id="RU361169"/>
    </source>
</evidence>
<dbReference type="OrthoDB" id="9795222at2"/>
<dbReference type="STRING" id="477680.SAMN05421788_10256"/>
<dbReference type="PANTHER" id="PTHR31339:SF9">
    <property type="entry name" value="PLASMIN AND FIBRONECTIN-BINDING PROTEIN A"/>
    <property type="match status" value="1"/>
</dbReference>
<accession>A0A173MIS7</accession>
<dbReference type="Gene3D" id="2.160.20.10">
    <property type="entry name" value="Single-stranded right-handed beta-helix, Pectin lyase-like"/>
    <property type="match status" value="1"/>
</dbReference>
<sequence length="410" mass="44899">MKKYLVVILLLFTGITLTAFIISSTQQRFLVTRYGAKGDSNTVNTQAIQTAINNCSAKGGGVVVIPKGVFLSGALFLQKGVHLQIEKGGVLKGTTNPNDYPQVHTRWEGEEQVFTAAFLNINDQEGTCIYGEGTIDGSGDEWVKQYHRQKQSATPFPKVGRPRLICFQNCSNVRISHLQLHNQAVWCLHILYSHNVTVNHINITAQHNIPSSDGIDIDSSDSVHISNTFIDVNDDCISIKSGKDEDGRRVNKPSRNIIIDSCHFAYGHGGVAMGSEVSGGIHNVLISNCVIDSDNWAPIRFKSQPSRGGVVENITYQNITLHNTRKAFEFNMAWRMVGTIRKPAEVPTIVRNILIKNVSGTVQSAGDMSGLDNSPIQNVTFENCYIKATTGLSLNHVTGIDTTGLHVTLP</sequence>
<dbReference type="PANTHER" id="PTHR31339">
    <property type="entry name" value="PECTIN LYASE-RELATED"/>
    <property type="match status" value="1"/>
</dbReference>
<evidence type="ECO:0000256" key="3">
    <source>
        <dbReference type="ARBA" id="ARBA00023295"/>
    </source>
</evidence>
<dbReference type="AlphaFoldDB" id="A0A173MIS7"/>
<dbReference type="InterPro" id="IPR000743">
    <property type="entry name" value="Glyco_hydro_28"/>
</dbReference>
<organism evidence="5 6">
    <name type="scientific">Filimonas lacunae</name>
    <dbReference type="NCBI Taxonomy" id="477680"/>
    <lineage>
        <taxon>Bacteria</taxon>
        <taxon>Pseudomonadati</taxon>
        <taxon>Bacteroidota</taxon>
        <taxon>Chitinophagia</taxon>
        <taxon>Chitinophagales</taxon>
        <taxon>Chitinophagaceae</taxon>
        <taxon>Filimonas</taxon>
    </lineage>
</organism>
<dbReference type="RefSeq" id="WP_084206115.1">
    <property type="nucleotide sequence ID" value="NZ_AP017422.1"/>
</dbReference>
<evidence type="ECO:0000256" key="1">
    <source>
        <dbReference type="ARBA" id="ARBA00008834"/>
    </source>
</evidence>
<protein>
    <submittedName>
        <fullName evidence="5">Polygalacturonase</fullName>
    </submittedName>
</protein>
<dbReference type="InterPro" id="IPR011050">
    <property type="entry name" value="Pectin_lyase_fold/virulence"/>
</dbReference>